<dbReference type="PANTHER" id="PTHR43884:SF12">
    <property type="entry name" value="ISOVALERYL-COA DEHYDROGENASE, MITOCHONDRIAL-RELATED"/>
    <property type="match status" value="1"/>
</dbReference>
<organism evidence="1 2">
    <name type="scientific">Methylobacterium aerolatum</name>
    <dbReference type="NCBI Taxonomy" id="418708"/>
    <lineage>
        <taxon>Bacteria</taxon>
        <taxon>Pseudomonadati</taxon>
        <taxon>Pseudomonadota</taxon>
        <taxon>Alphaproteobacteria</taxon>
        <taxon>Hyphomicrobiales</taxon>
        <taxon>Methylobacteriaceae</taxon>
        <taxon>Methylobacterium</taxon>
    </lineage>
</organism>
<dbReference type="RefSeq" id="WP_238205949.1">
    <property type="nucleotide sequence ID" value="NZ_BPQE01000024.1"/>
</dbReference>
<sequence length="354" mass="36821">MTFSAPGPFPSLTGVIRSELLPQVGAIDAGAYPEAVLRTLGSVGVFKQHADGTAAGLLRAVDAMSEVAATCLSTAFCTWCQDALVWCLARSAEPGASKELAAVASGTRLGGPGLSNALKALSGIEPMALSGTRVPGGYQVHGGLPWVSNLALGHRFVTIFALEDGARVTAVLTADTEAVELAAGSRLVALEGTGSYAVQVRGAFVPDSDVVAADAASFMPRIRNGLVLLQTGMGRGLARGAAALMRAEDRDRQQTTLPLGSQAVEERADALRGRVIALAGRHEDPARTTFLDVLRLRLDVSWLALEAAQAAMLHAGARGYQQGSEAYRRLREAQFVAIVTPSAKHITAELAKAA</sequence>
<proteinExistence type="predicted"/>
<keyword evidence="2" id="KW-1185">Reference proteome</keyword>
<reference evidence="1 2" key="1">
    <citation type="submission" date="2023-07" db="EMBL/GenBank/DDBJ databases">
        <title>Genomic Encyclopedia of Type Strains, Phase IV (KMG-IV): sequencing the most valuable type-strain genomes for metagenomic binning, comparative biology and taxonomic classification.</title>
        <authorList>
            <person name="Goeker M."/>
        </authorList>
    </citation>
    <scope>NUCLEOTIDE SEQUENCE [LARGE SCALE GENOMIC DNA]</scope>
    <source>
        <strain evidence="1 2">DSM 19013</strain>
    </source>
</reference>
<protein>
    <submittedName>
        <fullName evidence="1">Alkylation response protein AidB-like acyl-CoA dehydrogenase</fullName>
    </submittedName>
</protein>
<dbReference type="PANTHER" id="PTHR43884">
    <property type="entry name" value="ACYL-COA DEHYDROGENASE"/>
    <property type="match status" value="1"/>
</dbReference>
<dbReference type="InterPro" id="IPR046373">
    <property type="entry name" value="Acyl-CoA_Oxase/DH_mid-dom_sf"/>
</dbReference>
<dbReference type="Proteomes" id="UP001231124">
    <property type="component" value="Unassembled WGS sequence"/>
</dbReference>
<gene>
    <name evidence="1" type="ORF">QO012_002852</name>
</gene>
<dbReference type="SUPFAM" id="SSF47203">
    <property type="entry name" value="Acyl-CoA dehydrogenase C-terminal domain-like"/>
    <property type="match status" value="1"/>
</dbReference>
<name>A0ABU0I168_9HYPH</name>
<dbReference type="Gene3D" id="2.40.110.10">
    <property type="entry name" value="Butyryl-CoA Dehydrogenase, subunit A, domain 2"/>
    <property type="match status" value="1"/>
</dbReference>
<dbReference type="EMBL" id="JAUSVP010000008">
    <property type="protein sequence ID" value="MDQ0448343.1"/>
    <property type="molecule type" value="Genomic_DNA"/>
</dbReference>
<accession>A0ABU0I168</accession>
<dbReference type="SUPFAM" id="SSF56645">
    <property type="entry name" value="Acyl-CoA dehydrogenase NM domain-like"/>
    <property type="match status" value="1"/>
</dbReference>
<evidence type="ECO:0000313" key="2">
    <source>
        <dbReference type="Proteomes" id="UP001231124"/>
    </source>
</evidence>
<dbReference type="InterPro" id="IPR036250">
    <property type="entry name" value="AcylCo_DH-like_C"/>
</dbReference>
<evidence type="ECO:0000313" key="1">
    <source>
        <dbReference type="EMBL" id="MDQ0448343.1"/>
    </source>
</evidence>
<dbReference type="InterPro" id="IPR009100">
    <property type="entry name" value="AcylCoA_DH/oxidase_NM_dom_sf"/>
</dbReference>
<comment type="caution">
    <text evidence="1">The sequence shown here is derived from an EMBL/GenBank/DDBJ whole genome shotgun (WGS) entry which is preliminary data.</text>
</comment>